<keyword evidence="3 8" id="KW-0812">Transmembrane</keyword>
<dbReference type="PANTHER" id="PTHR20855">
    <property type="entry name" value="ADIPOR/PROGESTIN RECEPTOR-RELATED"/>
    <property type="match status" value="1"/>
</dbReference>
<feature type="binding site" evidence="6">
    <location>
        <position position="418"/>
    </location>
    <ligand>
        <name>Zn(2+)</name>
        <dbReference type="ChEBI" id="CHEBI:29105"/>
    </ligand>
</feature>
<evidence type="ECO:0000256" key="2">
    <source>
        <dbReference type="ARBA" id="ARBA00007018"/>
    </source>
</evidence>
<evidence type="ECO:0000256" key="6">
    <source>
        <dbReference type="PIRSR" id="PIRSR604254-1"/>
    </source>
</evidence>
<feature type="binding site" evidence="6">
    <location>
        <position position="273"/>
    </location>
    <ligand>
        <name>Zn(2+)</name>
        <dbReference type="ChEBI" id="CHEBI:29105"/>
    </ligand>
</feature>
<feature type="transmembrane region" description="Helical" evidence="8">
    <location>
        <begin position="352"/>
        <end position="374"/>
    </location>
</feature>
<feature type="binding site" evidence="6">
    <location>
        <position position="422"/>
    </location>
    <ligand>
        <name>Zn(2+)</name>
        <dbReference type="ChEBI" id="CHEBI:29105"/>
    </ligand>
</feature>
<keyword evidence="6" id="KW-0862">Zinc</keyword>
<feature type="transmembrane region" description="Helical" evidence="8">
    <location>
        <begin position="117"/>
        <end position="137"/>
    </location>
</feature>
<feature type="transmembrane region" description="Helical" evidence="8">
    <location>
        <begin position="380"/>
        <end position="400"/>
    </location>
</feature>
<evidence type="ECO:0000313" key="9">
    <source>
        <dbReference type="EMBL" id="KAK9837509.1"/>
    </source>
</evidence>
<dbReference type="PANTHER" id="PTHR20855:SF52">
    <property type="entry name" value="ADIPONECTIN RECEPTOR PROTEIN"/>
    <property type="match status" value="1"/>
</dbReference>
<evidence type="ECO:0000313" key="10">
    <source>
        <dbReference type="Proteomes" id="UP001445335"/>
    </source>
</evidence>
<feature type="region of interest" description="Disordered" evidence="7">
    <location>
        <begin position="1"/>
        <end position="29"/>
    </location>
</feature>
<evidence type="ECO:0000256" key="7">
    <source>
        <dbReference type="SAM" id="MobiDB-lite"/>
    </source>
</evidence>
<feature type="transmembrane region" description="Helical" evidence="8">
    <location>
        <begin position="319"/>
        <end position="340"/>
    </location>
</feature>
<protein>
    <submittedName>
        <fullName evidence="9">Uncharacterized protein</fullName>
    </submittedName>
</protein>
<sequence length="484" mass="51667">MKSAASRRSNRKPADAHDSSATVDKDPSALGCNLSTAPAARPVAGLPRSAAIGGDVLRDTPRRRRGKAAKRAATSLFADLPDYLRDNEYITRYYRADYSVRESLASLFRLHNETGNIWSHLAGALLFLVLTGVTLWARPAPLALGVDALHALEERLSAAGRGGLLSGGAALGAGRRMAGSAFSGLAGAGRGSLGYLQGVERGLLQLGRATLEEVSALEARVMDAGWEGLRGLEGRAAAAAASLLGAQWPAPRWPIHVFTGGAITCMLTSSACHLLGCCSFHISQLVWRFDYAGIVVLIVTSFAPPVYYGFLCEPFLRNFYLLSTLLLGVVTVTVSLAPVFQQPRFRAFRASLFAALGLWGIAPAFHGFVLHSGVAAVRRAFAHDLAMGAIYLVGAATYALRMPERWWPGAFDLAFHSHQLFHLCVVAAAAVHYRGVRIMLAWRDSTGGCLKVADEPVTLVKLAAAAATLPSWRDGRLRSQHAAA</sequence>
<name>A0AAW1RUD3_9CHLO</name>
<feature type="transmembrane region" description="Helical" evidence="8">
    <location>
        <begin position="289"/>
        <end position="307"/>
    </location>
</feature>
<evidence type="ECO:0000256" key="1">
    <source>
        <dbReference type="ARBA" id="ARBA00004141"/>
    </source>
</evidence>
<keyword evidence="10" id="KW-1185">Reference proteome</keyword>
<comment type="caution">
    <text evidence="9">The sequence shown here is derived from an EMBL/GenBank/DDBJ whole genome shotgun (WGS) entry which is preliminary data.</text>
</comment>
<dbReference type="EMBL" id="JALJOU010000021">
    <property type="protein sequence ID" value="KAK9837509.1"/>
    <property type="molecule type" value="Genomic_DNA"/>
</dbReference>
<gene>
    <name evidence="9" type="ORF">WJX81_007514</name>
</gene>
<accession>A0AAW1RUD3</accession>
<comment type="similarity">
    <text evidence="2">Belongs to the ADIPOR family.</text>
</comment>
<dbReference type="InterPro" id="IPR004254">
    <property type="entry name" value="AdipoR/HlyIII-related"/>
</dbReference>
<dbReference type="GO" id="GO:0016020">
    <property type="term" value="C:membrane"/>
    <property type="evidence" value="ECO:0007669"/>
    <property type="project" value="UniProtKB-SubCell"/>
</dbReference>
<evidence type="ECO:0000256" key="8">
    <source>
        <dbReference type="SAM" id="Phobius"/>
    </source>
</evidence>
<dbReference type="AlphaFoldDB" id="A0AAW1RUD3"/>
<proteinExistence type="inferred from homology"/>
<comment type="subcellular location">
    <subcellularLocation>
        <location evidence="1">Membrane</location>
        <topology evidence="1">Multi-pass membrane protein</topology>
    </subcellularLocation>
</comment>
<keyword evidence="5 8" id="KW-0472">Membrane</keyword>
<dbReference type="GO" id="GO:0009744">
    <property type="term" value="P:response to sucrose"/>
    <property type="evidence" value="ECO:0007669"/>
    <property type="project" value="UniProtKB-ARBA"/>
</dbReference>
<evidence type="ECO:0000256" key="4">
    <source>
        <dbReference type="ARBA" id="ARBA00022989"/>
    </source>
</evidence>
<dbReference type="Proteomes" id="UP001445335">
    <property type="component" value="Unassembled WGS sequence"/>
</dbReference>
<keyword evidence="6" id="KW-0479">Metal-binding</keyword>
<evidence type="ECO:0000256" key="3">
    <source>
        <dbReference type="ARBA" id="ARBA00022692"/>
    </source>
</evidence>
<dbReference type="GO" id="GO:0038023">
    <property type="term" value="F:signaling receptor activity"/>
    <property type="evidence" value="ECO:0007669"/>
    <property type="project" value="TreeGrafter"/>
</dbReference>
<feature type="compositionally biased region" description="Basic and acidic residues" evidence="7">
    <location>
        <begin position="12"/>
        <end position="27"/>
    </location>
</feature>
<dbReference type="GO" id="GO:0046872">
    <property type="term" value="F:metal ion binding"/>
    <property type="evidence" value="ECO:0007669"/>
    <property type="project" value="UniProtKB-KW"/>
</dbReference>
<organism evidence="9 10">
    <name type="scientific">Elliptochloris bilobata</name>
    <dbReference type="NCBI Taxonomy" id="381761"/>
    <lineage>
        <taxon>Eukaryota</taxon>
        <taxon>Viridiplantae</taxon>
        <taxon>Chlorophyta</taxon>
        <taxon>core chlorophytes</taxon>
        <taxon>Trebouxiophyceae</taxon>
        <taxon>Trebouxiophyceae incertae sedis</taxon>
        <taxon>Elliptochloris clade</taxon>
        <taxon>Elliptochloris</taxon>
    </lineage>
</organism>
<reference evidence="9 10" key="1">
    <citation type="journal article" date="2024" name="Nat. Commun.">
        <title>Phylogenomics reveals the evolutionary origins of lichenization in chlorophyte algae.</title>
        <authorList>
            <person name="Puginier C."/>
            <person name="Libourel C."/>
            <person name="Otte J."/>
            <person name="Skaloud P."/>
            <person name="Haon M."/>
            <person name="Grisel S."/>
            <person name="Petersen M."/>
            <person name="Berrin J.G."/>
            <person name="Delaux P.M."/>
            <person name="Dal Grande F."/>
            <person name="Keller J."/>
        </authorList>
    </citation>
    <scope>NUCLEOTIDE SEQUENCE [LARGE SCALE GENOMIC DNA]</scope>
    <source>
        <strain evidence="9 10">SAG 245.80</strain>
    </source>
</reference>
<evidence type="ECO:0000256" key="5">
    <source>
        <dbReference type="ARBA" id="ARBA00023136"/>
    </source>
</evidence>
<dbReference type="Pfam" id="PF03006">
    <property type="entry name" value="HlyIII"/>
    <property type="match status" value="1"/>
</dbReference>
<keyword evidence="4 8" id="KW-1133">Transmembrane helix</keyword>